<reference evidence="1" key="1">
    <citation type="journal article" date="2005" name="PLoS Biol.">
        <title>The genomes of Oryza sativa: a history of duplications.</title>
        <authorList>
            <person name="Yu J."/>
            <person name="Wang J."/>
            <person name="Lin W."/>
            <person name="Li S."/>
            <person name="Li H."/>
            <person name="Zhou J."/>
            <person name="Ni P."/>
            <person name="Dong W."/>
            <person name="Hu S."/>
            <person name="Zeng C."/>
            <person name="Zhang J."/>
            <person name="Zhang Y."/>
            <person name="Li R."/>
            <person name="Xu Z."/>
            <person name="Li S."/>
            <person name="Li X."/>
            <person name="Zheng H."/>
            <person name="Cong L."/>
            <person name="Lin L."/>
            <person name="Yin J."/>
            <person name="Geng J."/>
            <person name="Li G."/>
            <person name="Shi J."/>
            <person name="Liu J."/>
            <person name="Lv H."/>
            <person name="Li J."/>
            <person name="Wang J."/>
            <person name="Deng Y."/>
            <person name="Ran L."/>
            <person name="Shi X."/>
            <person name="Wang X."/>
            <person name="Wu Q."/>
            <person name="Li C."/>
            <person name="Ren X."/>
            <person name="Wang J."/>
            <person name="Wang X."/>
            <person name="Li D."/>
            <person name="Liu D."/>
            <person name="Zhang X."/>
            <person name="Ji Z."/>
            <person name="Zhao W."/>
            <person name="Sun Y."/>
            <person name="Zhang Z."/>
            <person name="Bao J."/>
            <person name="Han Y."/>
            <person name="Dong L."/>
            <person name="Ji J."/>
            <person name="Chen P."/>
            <person name="Wu S."/>
            <person name="Liu J."/>
            <person name="Xiao Y."/>
            <person name="Bu D."/>
            <person name="Tan J."/>
            <person name="Yang L."/>
            <person name="Ye C."/>
            <person name="Zhang J."/>
            <person name="Xu J."/>
            <person name="Zhou Y."/>
            <person name="Yu Y."/>
            <person name="Zhang B."/>
            <person name="Zhuang S."/>
            <person name="Wei H."/>
            <person name="Liu B."/>
            <person name="Lei M."/>
            <person name="Yu H."/>
            <person name="Li Y."/>
            <person name="Xu H."/>
            <person name="Wei S."/>
            <person name="He X."/>
            <person name="Fang L."/>
            <person name="Zhang Z."/>
            <person name="Zhang Y."/>
            <person name="Huang X."/>
            <person name="Su Z."/>
            <person name="Tong W."/>
            <person name="Li J."/>
            <person name="Tong Z."/>
            <person name="Li S."/>
            <person name="Ye J."/>
            <person name="Wang L."/>
            <person name="Fang L."/>
            <person name="Lei T."/>
            <person name="Chen C."/>
            <person name="Chen H."/>
            <person name="Xu Z."/>
            <person name="Li H."/>
            <person name="Huang H."/>
            <person name="Zhang F."/>
            <person name="Xu H."/>
            <person name="Li N."/>
            <person name="Zhao C."/>
            <person name="Li S."/>
            <person name="Dong L."/>
            <person name="Huang Y."/>
            <person name="Li L."/>
            <person name="Xi Y."/>
            <person name="Qi Q."/>
            <person name="Li W."/>
            <person name="Zhang B."/>
            <person name="Hu W."/>
            <person name="Zhang Y."/>
            <person name="Tian X."/>
            <person name="Jiao Y."/>
            <person name="Liang X."/>
            <person name="Jin J."/>
            <person name="Gao L."/>
            <person name="Zheng W."/>
            <person name="Hao B."/>
            <person name="Liu S."/>
            <person name="Wang W."/>
            <person name="Yuan L."/>
            <person name="Cao M."/>
            <person name="McDermott J."/>
            <person name="Samudrala R."/>
            <person name="Wang J."/>
            <person name="Wong G.K."/>
            <person name="Yang H."/>
        </authorList>
    </citation>
    <scope>NUCLEOTIDE SEQUENCE [LARGE SCALE GENOMIC DNA]</scope>
</reference>
<dbReference type="AlphaFoldDB" id="B9G895"/>
<organism evidence="1">
    <name type="scientific">Oryza sativa subsp. japonica</name>
    <name type="common">Rice</name>
    <dbReference type="NCBI Taxonomy" id="39947"/>
    <lineage>
        <taxon>Eukaryota</taxon>
        <taxon>Viridiplantae</taxon>
        <taxon>Streptophyta</taxon>
        <taxon>Embryophyta</taxon>
        <taxon>Tracheophyta</taxon>
        <taxon>Spermatophyta</taxon>
        <taxon>Magnoliopsida</taxon>
        <taxon>Liliopsida</taxon>
        <taxon>Poales</taxon>
        <taxon>Poaceae</taxon>
        <taxon>BOP clade</taxon>
        <taxon>Oryzoideae</taxon>
        <taxon>Oryzeae</taxon>
        <taxon>Oryzinae</taxon>
        <taxon>Oryza</taxon>
        <taxon>Oryza sativa</taxon>
    </lineage>
</organism>
<sequence>MAELISKLQAVLPTRGGEANAKNPNDY</sequence>
<dbReference type="EMBL" id="CM000148">
    <property type="protein sequence ID" value="EEE52360.1"/>
    <property type="molecule type" value="Genomic_DNA"/>
</dbReference>
<name>B9G895_ORYSJ</name>
<protein>
    <submittedName>
        <fullName evidence="1">Uncharacterized protein</fullName>
    </submittedName>
</protein>
<dbReference type="Proteomes" id="UP000007752">
    <property type="component" value="Chromosome 11"/>
</dbReference>
<gene>
    <name evidence="1" type="ORF">OsJ_34419</name>
</gene>
<accession>B9G895</accession>
<reference evidence="1" key="2">
    <citation type="submission" date="2008-12" db="EMBL/GenBank/DDBJ databases">
        <title>Improved gene annotation of the rice (Oryza sativa) genomes.</title>
        <authorList>
            <person name="Wang J."/>
            <person name="Li R."/>
            <person name="Fan W."/>
            <person name="Huang Q."/>
            <person name="Zhang J."/>
            <person name="Zhou Y."/>
            <person name="Hu Y."/>
            <person name="Zi S."/>
            <person name="Li J."/>
            <person name="Ni P."/>
            <person name="Zheng H."/>
            <person name="Zhang Y."/>
            <person name="Zhao M."/>
            <person name="Hao Q."/>
            <person name="McDermott J."/>
            <person name="Samudrala R."/>
            <person name="Kristiansen K."/>
            <person name="Wong G.K.-S."/>
        </authorList>
    </citation>
    <scope>NUCLEOTIDE SEQUENCE</scope>
</reference>
<evidence type="ECO:0000313" key="1">
    <source>
        <dbReference type="EMBL" id="EEE52360.1"/>
    </source>
</evidence>
<proteinExistence type="predicted"/>